<comment type="subcellular location">
    <subcellularLocation>
        <location evidence="1">Endoplasmic reticulum membrane</location>
        <topology evidence="1">Multi-pass membrane protein</topology>
    </subcellularLocation>
</comment>
<keyword evidence="6 8" id="KW-0472">Membrane</keyword>
<feature type="compositionally biased region" description="Basic and acidic residues" evidence="7">
    <location>
        <begin position="444"/>
        <end position="459"/>
    </location>
</feature>
<evidence type="ECO:0000256" key="6">
    <source>
        <dbReference type="ARBA" id="ARBA00023136"/>
    </source>
</evidence>
<keyword evidence="11" id="KW-1185">Reference proteome</keyword>
<evidence type="ECO:0000313" key="11">
    <source>
        <dbReference type="Proteomes" id="UP000005240"/>
    </source>
</evidence>
<evidence type="ECO:0000256" key="7">
    <source>
        <dbReference type="SAM" id="MobiDB-lite"/>
    </source>
</evidence>
<dbReference type="Pfam" id="PF06775">
    <property type="entry name" value="Seipin"/>
    <property type="match status" value="1"/>
</dbReference>
<feature type="transmembrane region" description="Helical" evidence="8">
    <location>
        <begin position="353"/>
        <end position="380"/>
    </location>
</feature>
<feature type="transmembrane region" description="Helical" evidence="8">
    <location>
        <begin position="103"/>
        <end position="124"/>
    </location>
</feature>
<dbReference type="GO" id="GO:0005789">
    <property type="term" value="C:endoplasmic reticulum membrane"/>
    <property type="evidence" value="ECO:0007669"/>
    <property type="project" value="UniProtKB-SubCell"/>
</dbReference>
<feature type="transmembrane region" description="Helical" evidence="8">
    <location>
        <begin position="136"/>
        <end position="160"/>
    </location>
</feature>
<dbReference type="GO" id="GO:0006629">
    <property type="term" value="P:lipid metabolic process"/>
    <property type="evidence" value="ECO:0007669"/>
    <property type="project" value="UniProtKB-KW"/>
</dbReference>
<dbReference type="AlphaFoldDB" id="A0A180GDW7"/>
<feature type="compositionally biased region" description="Low complexity" evidence="7">
    <location>
        <begin position="385"/>
        <end position="395"/>
    </location>
</feature>
<evidence type="ECO:0000256" key="1">
    <source>
        <dbReference type="ARBA" id="ARBA00004477"/>
    </source>
</evidence>
<keyword evidence="4 8" id="KW-1133">Transmembrane helix</keyword>
<evidence type="ECO:0000256" key="4">
    <source>
        <dbReference type="ARBA" id="ARBA00022989"/>
    </source>
</evidence>
<evidence type="ECO:0000256" key="3">
    <source>
        <dbReference type="ARBA" id="ARBA00022824"/>
    </source>
</evidence>
<accession>A0A180GDW7</accession>
<evidence type="ECO:0000256" key="8">
    <source>
        <dbReference type="SAM" id="Phobius"/>
    </source>
</evidence>
<keyword evidence="5" id="KW-0443">Lipid metabolism</keyword>
<feature type="region of interest" description="Disordered" evidence="7">
    <location>
        <begin position="384"/>
        <end position="497"/>
    </location>
</feature>
<dbReference type="PANTHER" id="PTHR21212">
    <property type="entry name" value="BERNARDINELLI-SEIP CONGENITAL LIPODYSTROPHY 2 HOMOLOG BSCL2 PROTEIN"/>
    <property type="match status" value="1"/>
</dbReference>
<keyword evidence="3" id="KW-0256">Endoplasmic reticulum</keyword>
<gene>
    <name evidence="9" type="ORF">PTTG_28186</name>
</gene>
<reference evidence="9" key="2">
    <citation type="submission" date="2016-05" db="EMBL/GenBank/DDBJ databases">
        <title>Comparative analysis highlights variable genome content of wheat rusts and divergence of the mating loci.</title>
        <authorList>
            <person name="Cuomo C.A."/>
            <person name="Bakkeren G."/>
            <person name="Szabo L."/>
            <person name="Khalil H."/>
            <person name="Joly D."/>
            <person name="Goldberg J."/>
            <person name="Young S."/>
            <person name="Zeng Q."/>
            <person name="Fellers J."/>
        </authorList>
    </citation>
    <scope>NUCLEOTIDE SEQUENCE [LARGE SCALE GENOMIC DNA]</scope>
    <source>
        <strain evidence="9">1-1 BBBD Race 1</strain>
    </source>
</reference>
<dbReference type="Proteomes" id="UP000005240">
    <property type="component" value="Unassembled WGS sequence"/>
</dbReference>
<dbReference type="VEuPathDB" id="FungiDB:PTTG_28186"/>
<dbReference type="STRING" id="630390.A0A180GDW7"/>
<evidence type="ECO:0000313" key="9">
    <source>
        <dbReference type="EMBL" id="OAV90845.1"/>
    </source>
</evidence>
<reference evidence="10" key="4">
    <citation type="submission" date="2025-05" db="UniProtKB">
        <authorList>
            <consortium name="EnsemblFungi"/>
        </authorList>
    </citation>
    <scope>IDENTIFICATION</scope>
    <source>
        <strain evidence="10">isolate 1-1 / race 1 (BBBD)</strain>
    </source>
</reference>
<evidence type="ECO:0000256" key="5">
    <source>
        <dbReference type="ARBA" id="ARBA00023098"/>
    </source>
</evidence>
<dbReference type="InterPro" id="IPR009617">
    <property type="entry name" value="Seipin"/>
</dbReference>
<name>A0A180GDW7_PUCT1</name>
<keyword evidence="2 8" id="KW-0812">Transmembrane</keyword>
<evidence type="ECO:0000313" key="10">
    <source>
        <dbReference type="EnsemblFungi" id="PTTG_28186-t43_1-p1"/>
    </source>
</evidence>
<dbReference type="CDD" id="cd23995">
    <property type="entry name" value="Seipin_BSCL2_like"/>
    <property type="match status" value="1"/>
</dbReference>
<feature type="compositionally biased region" description="Basic residues" evidence="7">
    <location>
        <begin position="484"/>
        <end position="497"/>
    </location>
</feature>
<dbReference type="GO" id="GO:0140042">
    <property type="term" value="P:lipid droplet formation"/>
    <property type="evidence" value="ECO:0007669"/>
    <property type="project" value="UniProtKB-ARBA"/>
</dbReference>
<proteinExistence type="predicted"/>
<dbReference type="EMBL" id="ADAS02000093">
    <property type="protein sequence ID" value="OAV90845.1"/>
    <property type="molecule type" value="Genomic_DNA"/>
</dbReference>
<organism evidence="9">
    <name type="scientific">Puccinia triticina (isolate 1-1 / race 1 (BBBD))</name>
    <name type="common">Brown leaf rust fungus</name>
    <dbReference type="NCBI Taxonomy" id="630390"/>
    <lineage>
        <taxon>Eukaryota</taxon>
        <taxon>Fungi</taxon>
        <taxon>Dikarya</taxon>
        <taxon>Basidiomycota</taxon>
        <taxon>Pucciniomycotina</taxon>
        <taxon>Pucciniomycetes</taxon>
        <taxon>Pucciniales</taxon>
        <taxon>Pucciniaceae</taxon>
        <taxon>Puccinia</taxon>
    </lineage>
</organism>
<reference evidence="9" key="1">
    <citation type="submission" date="2009-11" db="EMBL/GenBank/DDBJ databases">
        <authorList>
            <consortium name="The Broad Institute Genome Sequencing Platform"/>
            <person name="Ward D."/>
            <person name="Feldgarden M."/>
            <person name="Earl A."/>
            <person name="Young S.K."/>
            <person name="Zeng Q."/>
            <person name="Koehrsen M."/>
            <person name="Alvarado L."/>
            <person name="Berlin A."/>
            <person name="Bochicchio J."/>
            <person name="Borenstein D."/>
            <person name="Chapman S.B."/>
            <person name="Chen Z."/>
            <person name="Engels R."/>
            <person name="Freedman E."/>
            <person name="Gellesch M."/>
            <person name="Goldberg J."/>
            <person name="Griggs A."/>
            <person name="Gujja S."/>
            <person name="Heilman E."/>
            <person name="Heiman D."/>
            <person name="Hepburn T."/>
            <person name="Howarth C."/>
            <person name="Jen D."/>
            <person name="Larson L."/>
            <person name="Lewis B."/>
            <person name="Mehta T."/>
            <person name="Park D."/>
            <person name="Pearson M."/>
            <person name="Roberts A."/>
            <person name="Saif S."/>
            <person name="Shea T."/>
            <person name="Shenoy N."/>
            <person name="Sisk P."/>
            <person name="Stolte C."/>
            <person name="Sykes S."/>
            <person name="Thomson T."/>
            <person name="Walk T."/>
            <person name="White J."/>
            <person name="Yandava C."/>
            <person name="Izard J."/>
            <person name="Baranova O.V."/>
            <person name="Blanton J.M."/>
            <person name="Tanner A.C."/>
            <person name="Dewhirst F.E."/>
            <person name="Haas B."/>
            <person name="Nusbaum C."/>
            <person name="Birren B."/>
        </authorList>
    </citation>
    <scope>NUCLEOTIDE SEQUENCE [LARGE SCALE GENOMIC DNA]</scope>
    <source>
        <strain evidence="9">1-1 BBBD Race 1</strain>
    </source>
</reference>
<dbReference type="PANTHER" id="PTHR21212:SF0">
    <property type="entry name" value="SEIPIN"/>
    <property type="match status" value="1"/>
</dbReference>
<evidence type="ECO:0000256" key="2">
    <source>
        <dbReference type="ARBA" id="ARBA00022692"/>
    </source>
</evidence>
<protein>
    <recommendedName>
        <fullName evidence="12">Seipin</fullName>
    </recommendedName>
</protein>
<dbReference type="OrthoDB" id="3990054at2759"/>
<sequence length="497" mass="56720">MNIEAWSILFTKTPTHRPARWSSLQSIRFQTTCRTRSDNHTLSFSPSYLEISNFVLKTSSSMPARANLAPDDRMKDWLSSQIDTFQDFLNRLASPIFTLADQAIVVLSYLNPFTYIFLLFNFFYRLCVSPHTHRSILGSIILGFIFVISLLLSIIAYITFYRAYVPHVGFRLPVWLQYGEARVPYAAMDLSSIAPEITVDQAYDVHLLLTVPTNDRNMNLGNFMVHFSLVTTHPHNTTLHQSSRHASLIYEPGFARVLHGFKYLRTLFFLSSPPSVQHIRVPLLEHRIIHPTSLGKRTKIAYAKIEVGRQDVYSSPTLLLERDGWGELQIYKATLAFDAHLEGLRWALYYHPYISFCFFSAFFFIAELMAVFITWGTVLYREAPSKPTKSSSFPKVEPYSGRQHSSASQDRPKVGTLAPGTTEVDSSSTSENDPRSLEDDDDREHETFFEEPPRIKTEVNDDGVLVGSSRDIHTDPSTSGPQRHLTHRKSSKTSRYS</sequence>
<dbReference type="EnsemblFungi" id="PTTG_28186-t43_1">
    <property type="protein sequence ID" value="PTTG_28186-t43_1-p1"/>
    <property type="gene ID" value="PTTG_28186"/>
</dbReference>
<reference evidence="10 11" key="3">
    <citation type="journal article" date="2017" name="G3 (Bethesda)">
        <title>Comparative analysis highlights variable genome content of wheat rusts and divergence of the mating loci.</title>
        <authorList>
            <person name="Cuomo C.A."/>
            <person name="Bakkeren G."/>
            <person name="Khalil H.B."/>
            <person name="Panwar V."/>
            <person name="Joly D."/>
            <person name="Linning R."/>
            <person name="Sakthikumar S."/>
            <person name="Song X."/>
            <person name="Adiconis X."/>
            <person name="Fan L."/>
            <person name="Goldberg J.M."/>
            <person name="Levin J.Z."/>
            <person name="Young S."/>
            <person name="Zeng Q."/>
            <person name="Anikster Y."/>
            <person name="Bruce M."/>
            <person name="Wang M."/>
            <person name="Yin C."/>
            <person name="McCallum B."/>
            <person name="Szabo L.J."/>
            <person name="Hulbert S."/>
            <person name="Chen X."/>
            <person name="Fellers J.P."/>
        </authorList>
    </citation>
    <scope>NUCLEOTIDE SEQUENCE</scope>
    <source>
        <strain evidence="10">isolate 1-1 / race 1 (BBBD)</strain>
        <strain evidence="11">Isolate 1-1 / race 1 (BBBD)</strain>
    </source>
</reference>
<evidence type="ECO:0008006" key="12">
    <source>
        <dbReference type="Google" id="ProtNLM"/>
    </source>
</evidence>